<dbReference type="InterPro" id="IPR015424">
    <property type="entry name" value="PyrdxlP-dep_Trfase"/>
</dbReference>
<dbReference type="CDD" id="cd00609">
    <property type="entry name" value="AAT_like"/>
    <property type="match status" value="1"/>
</dbReference>
<evidence type="ECO:0000259" key="6">
    <source>
        <dbReference type="Pfam" id="PF00155"/>
    </source>
</evidence>
<evidence type="ECO:0000313" key="7">
    <source>
        <dbReference type="EMBL" id="MFD1886460.1"/>
    </source>
</evidence>
<dbReference type="PANTHER" id="PTHR43525:SF1">
    <property type="entry name" value="PROTEIN MALY"/>
    <property type="match status" value="1"/>
</dbReference>
<evidence type="ECO:0000256" key="4">
    <source>
        <dbReference type="ARBA" id="ARBA00023239"/>
    </source>
</evidence>
<dbReference type="Proteomes" id="UP001597233">
    <property type="component" value="Unassembled WGS sequence"/>
</dbReference>
<dbReference type="EC" id="4.4.1.13" evidence="2"/>
<dbReference type="InterPro" id="IPR004839">
    <property type="entry name" value="Aminotransferase_I/II_large"/>
</dbReference>
<comment type="cofactor">
    <cofactor evidence="1">
        <name>pyridoxal 5'-phosphate</name>
        <dbReference type="ChEBI" id="CHEBI:597326"/>
    </cofactor>
</comment>
<dbReference type="SUPFAM" id="SSF53383">
    <property type="entry name" value="PLP-dependent transferases"/>
    <property type="match status" value="1"/>
</dbReference>
<reference evidence="8" key="1">
    <citation type="journal article" date="2019" name="Int. J. Syst. Evol. Microbiol.">
        <title>The Global Catalogue of Microorganisms (GCM) 10K type strain sequencing project: providing services to taxonomists for standard genome sequencing and annotation.</title>
        <authorList>
            <consortium name="The Broad Institute Genomics Platform"/>
            <consortium name="The Broad Institute Genome Sequencing Center for Infectious Disease"/>
            <person name="Wu L."/>
            <person name="Ma J."/>
        </authorList>
    </citation>
    <scope>NUCLEOTIDE SEQUENCE [LARGE SCALE GENOMIC DNA]</scope>
    <source>
        <strain evidence="8">CCUG 54950</strain>
    </source>
</reference>
<dbReference type="GO" id="GO:0047804">
    <property type="term" value="F:cysteine-S-conjugate beta-lyase activity"/>
    <property type="evidence" value="ECO:0007669"/>
    <property type="project" value="UniProtKB-EC"/>
</dbReference>
<evidence type="ECO:0000313" key="8">
    <source>
        <dbReference type="Proteomes" id="UP001597233"/>
    </source>
</evidence>
<dbReference type="InterPro" id="IPR015421">
    <property type="entry name" value="PyrdxlP-dep_Trfase_major"/>
</dbReference>
<sequence length="408" mass="46496">MDYTEQFDHPPQRTGTNSEKWDKLQYLFGTEEALPLWVADMDFAVPKPVQDALKQSAEHGVVGYSFQTDAYYEALQSWMRSKHGWDIKKDWVVFTPGVVASLNFAVHTFTEPGDRVMIQTPVYPPFYSVITGHGREVVENPLQRDADGRYTMDFEHLERTLDDSIKMFILCSPHNPIGRVWTRAELERLEELCAKHDILVVSDEIHGDLVYGEEPHIPFAMLSERARNRSIVCTAPSKTFNIAGLNTSNIIIPNEELRNAFALQVNKFGTGHISQFGVVATQAAYNGGKEWLEQCLAYTRSNMDYVQQYIAEHLPELSVWMPEATYLLWIDCSRLGMEQKDLVHFMLHEAKVALNDGRAFGTMGEGFLRMNVACSRKLLEEAMNRMQRAIAARRQHDNGAELVETVSN</sequence>
<dbReference type="EMBL" id="JBHUEH010000016">
    <property type="protein sequence ID" value="MFD1886460.1"/>
    <property type="molecule type" value="Genomic_DNA"/>
</dbReference>
<dbReference type="InterPro" id="IPR051798">
    <property type="entry name" value="Class-II_PLP-Dep_Aminotrans"/>
</dbReference>
<keyword evidence="8" id="KW-1185">Reference proteome</keyword>
<proteinExistence type="inferred from homology"/>
<organism evidence="7 8">
    <name type="scientific">Paenibacillus wenxiniae</name>
    <dbReference type="NCBI Taxonomy" id="1636843"/>
    <lineage>
        <taxon>Bacteria</taxon>
        <taxon>Bacillati</taxon>
        <taxon>Bacillota</taxon>
        <taxon>Bacilli</taxon>
        <taxon>Bacillales</taxon>
        <taxon>Paenibacillaceae</taxon>
        <taxon>Paenibacillus</taxon>
    </lineage>
</organism>
<evidence type="ECO:0000256" key="2">
    <source>
        <dbReference type="ARBA" id="ARBA00012224"/>
    </source>
</evidence>
<evidence type="ECO:0000256" key="1">
    <source>
        <dbReference type="ARBA" id="ARBA00001933"/>
    </source>
</evidence>
<dbReference type="PANTHER" id="PTHR43525">
    <property type="entry name" value="PROTEIN MALY"/>
    <property type="match status" value="1"/>
</dbReference>
<accession>A0ABW4RK98</accession>
<keyword evidence="3" id="KW-0663">Pyridoxal phosphate</keyword>
<dbReference type="Pfam" id="PF00155">
    <property type="entry name" value="Aminotran_1_2"/>
    <property type="match status" value="1"/>
</dbReference>
<evidence type="ECO:0000256" key="3">
    <source>
        <dbReference type="ARBA" id="ARBA00022898"/>
    </source>
</evidence>
<name>A0ABW4RK98_9BACL</name>
<dbReference type="InterPro" id="IPR015422">
    <property type="entry name" value="PyrdxlP-dep_Trfase_small"/>
</dbReference>
<evidence type="ECO:0000256" key="5">
    <source>
        <dbReference type="ARBA" id="ARBA00037974"/>
    </source>
</evidence>
<comment type="similarity">
    <text evidence="5">Belongs to the class-II pyridoxal-phosphate-dependent aminotransferase family. MalY/PatB cystathionine beta-lyase subfamily.</text>
</comment>
<dbReference type="NCBIfam" id="TIGR04350">
    <property type="entry name" value="C_S_lyase_PatB"/>
    <property type="match status" value="1"/>
</dbReference>
<comment type="caution">
    <text evidence="7">The sequence shown here is derived from an EMBL/GenBank/DDBJ whole genome shotgun (WGS) entry which is preliminary data.</text>
</comment>
<dbReference type="Gene3D" id="3.90.1150.10">
    <property type="entry name" value="Aspartate Aminotransferase, domain 1"/>
    <property type="match status" value="1"/>
</dbReference>
<feature type="domain" description="Aminotransferase class I/classII large" evidence="6">
    <location>
        <begin position="40"/>
        <end position="385"/>
    </location>
</feature>
<gene>
    <name evidence="7" type="ORF">ACFSC9_13110</name>
</gene>
<dbReference type="Gene3D" id="3.40.640.10">
    <property type="entry name" value="Type I PLP-dependent aspartate aminotransferase-like (Major domain)"/>
    <property type="match status" value="1"/>
</dbReference>
<keyword evidence="4 7" id="KW-0456">Lyase</keyword>
<dbReference type="RefSeq" id="WP_347325533.1">
    <property type="nucleotide sequence ID" value="NZ_JBCGUH010000006.1"/>
</dbReference>
<dbReference type="InterPro" id="IPR027619">
    <property type="entry name" value="C-S_lyase_PatB-like"/>
</dbReference>
<protein>
    <recommendedName>
        <fullName evidence="2">cysteine-S-conjugate beta-lyase</fullName>
        <ecNumber evidence="2">4.4.1.13</ecNumber>
    </recommendedName>
</protein>